<feature type="compositionally biased region" description="Low complexity" evidence="6">
    <location>
        <begin position="1"/>
        <end position="17"/>
    </location>
</feature>
<dbReference type="NCBIfam" id="TIGR03480">
    <property type="entry name" value="HpnN"/>
    <property type="match status" value="1"/>
</dbReference>
<dbReference type="EMBL" id="BJZO01000015">
    <property type="protein sequence ID" value="GEO80736.1"/>
    <property type="molecule type" value="Genomic_DNA"/>
</dbReference>
<feature type="transmembrane region" description="Helical" evidence="7">
    <location>
        <begin position="335"/>
        <end position="357"/>
    </location>
</feature>
<dbReference type="InterPro" id="IPR000731">
    <property type="entry name" value="SSD"/>
</dbReference>
<feature type="transmembrane region" description="Helical" evidence="7">
    <location>
        <begin position="744"/>
        <end position="765"/>
    </location>
</feature>
<proteinExistence type="predicted"/>
<keyword evidence="4 7" id="KW-1133">Transmembrane helix</keyword>
<evidence type="ECO:0000259" key="8">
    <source>
        <dbReference type="PROSITE" id="PS50156"/>
    </source>
</evidence>
<evidence type="ECO:0000256" key="7">
    <source>
        <dbReference type="SAM" id="Phobius"/>
    </source>
</evidence>
<dbReference type="PROSITE" id="PS50156">
    <property type="entry name" value="SSD"/>
    <property type="match status" value="1"/>
</dbReference>
<evidence type="ECO:0000313" key="10">
    <source>
        <dbReference type="Proteomes" id="UP000321567"/>
    </source>
</evidence>
<feature type="transmembrane region" description="Helical" evidence="7">
    <location>
        <begin position="404"/>
        <end position="427"/>
    </location>
</feature>
<feature type="transmembrane region" description="Helical" evidence="7">
    <location>
        <begin position="52"/>
        <end position="74"/>
    </location>
</feature>
<comment type="subcellular location">
    <subcellularLocation>
        <location evidence="1">Cell membrane</location>
        <topology evidence="1">Multi-pass membrane protein</topology>
    </subcellularLocation>
</comment>
<feature type="domain" description="SSD" evidence="8">
    <location>
        <begin position="332"/>
        <end position="462"/>
    </location>
</feature>
<keyword evidence="3 7" id="KW-0812">Transmembrane</keyword>
<evidence type="ECO:0000256" key="6">
    <source>
        <dbReference type="SAM" id="MobiDB-lite"/>
    </source>
</evidence>
<evidence type="ECO:0000256" key="2">
    <source>
        <dbReference type="ARBA" id="ARBA00022475"/>
    </source>
</evidence>
<dbReference type="Gene3D" id="1.20.1640.10">
    <property type="entry name" value="Multidrug efflux transporter AcrB transmembrane domain"/>
    <property type="match status" value="2"/>
</dbReference>
<evidence type="ECO:0000313" key="9">
    <source>
        <dbReference type="EMBL" id="GEO80736.1"/>
    </source>
</evidence>
<keyword evidence="2" id="KW-1003">Cell membrane</keyword>
<feature type="transmembrane region" description="Helical" evidence="7">
    <location>
        <begin position="800"/>
        <end position="821"/>
    </location>
</feature>
<organism evidence="9 10">
    <name type="scientific">Pararhodospirillum oryzae</name>
    <dbReference type="NCBI Taxonomy" id="478448"/>
    <lineage>
        <taxon>Bacteria</taxon>
        <taxon>Pseudomonadati</taxon>
        <taxon>Pseudomonadota</taxon>
        <taxon>Alphaproteobacteria</taxon>
        <taxon>Rhodospirillales</taxon>
        <taxon>Rhodospirillaceae</taxon>
        <taxon>Pararhodospirillum</taxon>
    </lineage>
</organism>
<feature type="transmembrane region" description="Helical" evidence="7">
    <location>
        <begin position="439"/>
        <end position="463"/>
    </location>
</feature>
<protein>
    <recommendedName>
        <fullName evidence="8">SSD domain-containing protein</fullName>
    </recommendedName>
</protein>
<dbReference type="OrthoDB" id="7518665at2"/>
<comment type="caution">
    <text evidence="9">The sequence shown here is derived from an EMBL/GenBank/DDBJ whole genome shotgun (WGS) entry which is preliminary data.</text>
</comment>
<feature type="transmembrane region" description="Helical" evidence="7">
    <location>
        <begin position="867"/>
        <end position="893"/>
    </location>
</feature>
<dbReference type="SUPFAM" id="SSF82866">
    <property type="entry name" value="Multidrug efflux transporter AcrB transmembrane domain"/>
    <property type="match status" value="2"/>
</dbReference>
<feature type="region of interest" description="Disordered" evidence="6">
    <location>
        <begin position="1"/>
        <end position="28"/>
    </location>
</feature>
<dbReference type="PANTHER" id="PTHR33406">
    <property type="entry name" value="MEMBRANE PROTEIN MJ1562-RELATED"/>
    <property type="match status" value="1"/>
</dbReference>
<gene>
    <name evidence="9" type="ORF">ROR02_08670</name>
</gene>
<dbReference type="InterPro" id="IPR017841">
    <property type="entry name" value="Hopanoid_biosynth_HpnN"/>
</dbReference>
<accession>A0A512H5I6</accession>
<evidence type="ECO:0000256" key="1">
    <source>
        <dbReference type="ARBA" id="ARBA00004651"/>
    </source>
</evidence>
<feature type="transmembrane region" description="Helical" evidence="7">
    <location>
        <begin position="488"/>
        <end position="507"/>
    </location>
</feature>
<dbReference type="Pfam" id="PF03176">
    <property type="entry name" value="MMPL"/>
    <property type="match status" value="2"/>
</dbReference>
<dbReference type="InterPro" id="IPR004869">
    <property type="entry name" value="MMPL_dom"/>
</dbReference>
<dbReference type="AlphaFoldDB" id="A0A512H5I6"/>
<reference evidence="9 10" key="1">
    <citation type="submission" date="2019-07" db="EMBL/GenBank/DDBJ databases">
        <title>Whole genome shotgun sequence of Rhodospirillum oryzae NBRC 107573.</title>
        <authorList>
            <person name="Hosoyama A."/>
            <person name="Uohara A."/>
            <person name="Ohji S."/>
            <person name="Ichikawa N."/>
        </authorList>
    </citation>
    <scope>NUCLEOTIDE SEQUENCE [LARGE SCALE GENOMIC DNA]</scope>
    <source>
        <strain evidence="9 10">NBRC 107573</strain>
    </source>
</reference>
<sequence>MKPSAGVVPPVSGSVEPAPVPPSPAGPSSRLERALVRACVAWIGAVMRRPRLVLAGLVVVMALSGGAIATHLGIRTDTSAMLSPDLPFQQDLARYKAAFPTQGDEILVVLDSLDPNRIDTAAQDLVAALAGRPDVIASVQDVAGLPFFRQNGLLYLPLDRLEALSDSLIRAQPLLGGLWHDPSLRGLADALDLALGPQAQAAGMAPPQMLAPVLDRLADVVPTAAQAQGPGLDWSSVLAVRGNTAGTPGRRLIVVRPVLDHGSLSPAGQAMAAVREAARAQGLTPEAGFRVRLTGGAALAQEELGTVRSSMGLANLVSLGVVALLLVIGLRSGVLIGATLSALLAGLVLTAGFAAVAVGTLNLISVAFAVLFIGLSVDFGLHYGLRYRELVAAGTANAQALIEAARGTGPSLVLSALAATLAFLAFLPTDYLGLAQLGLISGAGMGIALLLNLSVLPAFLTLWPARVRPLGAGPLVGLGRVPERHPRVVLGITAVLAGLAVGVALHLRFDADPLNLKDPATESVSTLFDVMAEPGVDPYAVNVLAADPAEARRLGEALRALPEVKGVASLPALIPADQDDKQDVIADLAAVLGPTLAGPRGPAPDGDALAQARARLIALLTQTSARADAGAVGVAAGRLAQALAAQPDDPATLARLDQGLMGGLVPVLARLRDGLDARPVGLDDVPAVLRQRYEGEGGVLRLEVFPAADLRDAKARAAFVDAVRGVAPHATGAPITIVEAAATMLSAFTEAAVIALVLVSAMLLAMVPRLKALVLVFAPVLLAGVLTGAAAELLGQALNLANVIVLPLLVGLGVAGAIHVVGRAREAGAMTQVLESSTPRAVVFSALTTVASFGSLALSAHPGTASMGVLLTLALSFSLVCTLGVLPAVMVAWPDRPRARRRET</sequence>
<dbReference type="PANTHER" id="PTHR33406:SF13">
    <property type="entry name" value="MEMBRANE PROTEIN YDFJ"/>
    <property type="match status" value="1"/>
</dbReference>
<evidence type="ECO:0000256" key="5">
    <source>
        <dbReference type="ARBA" id="ARBA00023136"/>
    </source>
</evidence>
<keyword evidence="10" id="KW-1185">Reference proteome</keyword>
<keyword evidence="5 7" id="KW-0472">Membrane</keyword>
<name>A0A512H5I6_9PROT</name>
<evidence type="ECO:0000256" key="4">
    <source>
        <dbReference type="ARBA" id="ARBA00022989"/>
    </source>
</evidence>
<dbReference type="InterPro" id="IPR050545">
    <property type="entry name" value="Mycobact_MmpL"/>
</dbReference>
<feature type="transmembrane region" description="Helical" evidence="7">
    <location>
        <begin position="363"/>
        <end position="383"/>
    </location>
</feature>
<dbReference type="RefSeq" id="WP_147162785.1">
    <property type="nucleotide sequence ID" value="NZ_BJZO01000015.1"/>
</dbReference>
<feature type="transmembrane region" description="Helical" evidence="7">
    <location>
        <begin position="841"/>
        <end position="861"/>
    </location>
</feature>
<evidence type="ECO:0000256" key="3">
    <source>
        <dbReference type="ARBA" id="ARBA00022692"/>
    </source>
</evidence>
<dbReference type="Proteomes" id="UP000321567">
    <property type="component" value="Unassembled WGS sequence"/>
</dbReference>
<feature type="transmembrane region" description="Helical" evidence="7">
    <location>
        <begin position="772"/>
        <end position="794"/>
    </location>
</feature>
<dbReference type="GO" id="GO:0005886">
    <property type="term" value="C:plasma membrane"/>
    <property type="evidence" value="ECO:0007669"/>
    <property type="project" value="UniProtKB-SubCell"/>
</dbReference>
<feature type="transmembrane region" description="Helical" evidence="7">
    <location>
        <begin position="311"/>
        <end position="328"/>
    </location>
</feature>